<sequence length="500" mass="55086">MSESSRDTVEGAGWGAAERGAYRRLMPARVEKLSWLDPRTLWAARNGVVASWFGDPTGRTRGRWVAQREAAGAPADKVIRRQDPDRFSFMVLGDTGEGDEPQYAVVPGFLDKSRGTAFAVVTSDVIYPVGNTDDYGTKFFRPYRDYPAPIYAVPGNHDWYEGLGGFMRVFCGDAPELPPEPRPRPLGRAWWRALLWHRAHPADEQRLAQARSLRAAPGQQAVQPGPYWAIDAGPVRIVGIDTGLLGTLDAEQGAWLREVSRGPRPKILITGSPLYVDGEHHPCAVEGGGTVDAVVRDPAHHYVAAIGGDIHNYQRYPVDVDGRTLQYVVSGGGGAFMHATHTIPRVAVGGVTEPDFRCYPLRGDSLAFYSRLYGRRLRMPRFFTLTEAEATAVVAERLGVEPARSPQPGARITRRVRLVAALLGAGRRPGRPARFRLPVRKIYTQLFSPGSATYSPPFFKSFLRLDVSPEAIRLRCFAATGNRAQEVDPPVEDEVVIPLE</sequence>
<dbReference type="InterPro" id="IPR004843">
    <property type="entry name" value="Calcineurin-like_PHP"/>
</dbReference>
<feature type="domain" description="Calcineurin-like phosphoesterase" evidence="1">
    <location>
        <begin position="88"/>
        <end position="173"/>
    </location>
</feature>
<dbReference type="PANTHER" id="PTHR34211:SF3">
    <property type="entry name" value="CALCINEURIN-LIKE METALLO-PHOSPHOESTERASE SUPERFAMILY PROTEIN"/>
    <property type="match status" value="1"/>
</dbReference>
<protein>
    <submittedName>
        <fullName evidence="2">Metallophosphoesterase</fullName>
    </submittedName>
</protein>
<dbReference type="Proteomes" id="UP001221150">
    <property type="component" value="Unassembled WGS sequence"/>
</dbReference>
<dbReference type="EMBL" id="JARJBB010000032">
    <property type="protein sequence ID" value="MDF3302883.1"/>
    <property type="molecule type" value="Genomic_DNA"/>
</dbReference>
<keyword evidence="3" id="KW-1185">Reference proteome</keyword>
<evidence type="ECO:0000313" key="2">
    <source>
        <dbReference type="EMBL" id="MDF3302883.1"/>
    </source>
</evidence>
<dbReference type="InterPro" id="IPR029052">
    <property type="entry name" value="Metallo-depent_PP-like"/>
</dbReference>
<gene>
    <name evidence="2" type="ORF">P3H78_30590</name>
</gene>
<reference evidence="2 3" key="1">
    <citation type="submission" date="2023-03" db="EMBL/GenBank/DDBJ databases">
        <title>Draft genome sequence of Streptomyces sp. K1PA1 isolated from peat swamp forest in Thailand.</title>
        <authorList>
            <person name="Klaysubun C."/>
            <person name="Duangmal K."/>
        </authorList>
    </citation>
    <scope>NUCLEOTIDE SEQUENCE [LARGE SCALE GENOMIC DNA]</scope>
    <source>
        <strain evidence="2 3">K1PA1</strain>
    </source>
</reference>
<dbReference type="Gene3D" id="3.60.21.10">
    <property type="match status" value="1"/>
</dbReference>
<evidence type="ECO:0000313" key="3">
    <source>
        <dbReference type="Proteomes" id="UP001221150"/>
    </source>
</evidence>
<proteinExistence type="predicted"/>
<evidence type="ECO:0000259" key="1">
    <source>
        <dbReference type="Pfam" id="PF00149"/>
    </source>
</evidence>
<comment type="caution">
    <text evidence="2">The sequence shown here is derived from an EMBL/GenBank/DDBJ whole genome shotgun (WGS) entry which is preliminary data.</text>
</comment>
<accession>A0ABT6AEI7</accession>
<organism evidence="2 3">
    <name type="scientific">Streptomyces tropicalis</name>
    <dbReference type="NCBI Taxonomy" id="3034234"/>
    <lineage>
        <taxon>Bacteria</taxon>
        <taxon>Bacillati</taxon>
        <taxon>Actinomycetota</taxon>
        <taxon>Actinomycetes</taxon>
        <taxon>Kitasatosporales</taxon>
        <taxon>Streptomycetaceae</taxon>
        <taxon>Streptomyces</taxon>
    </lineage>
</organism>
<dbReference type="Pfam" id="PF00149">
    <property type="entry name" value="Metallophos"/>
    <property type="match status" value="1"/>
</dbReference>
<dbReference type="SUPFAM" id="SSF56300">
    <property type="entry name" value="Metallo-dependent phosphatases"/>
    <property type="match status" value="1"/>
</dbReference>
<dbReference type="RefSeq" id="WP_276112435.1">
    <property type="nucleotide sequence ID" value="NZ_JARJBB010000032.1"/>
</dbReference>
<dbReference type="PANTHER" id="PTHR34211">
    <property type="entry name" value="CALCINEURIN-LIKE METALLO-PHOSPHOESTERASE SUPERFAMILY PROTEIN"/>
    <property type="match status" value="1"/>
</dbReference>
<name>A0ABT6AEI7_9ACTN</name>